<comment type="subunit">
    <text evidence="10 12 13">Forms a heterotetramer with UvrA during the search for lesions. Interacts with UvrC in an incision complex.</text>
</comment>
<feature type="domain" description="UVR" evidence="15">
    <location>
        <begin position="613"/>
        <end position="646"/>
    </location>
</feature>
<evidence type="ECO:0000256" key="11">
    <source>
        <dbReference type="ARBA" id="ARBA00029504"/>
    </source>
</evidence>
<evidence type="ECO:0000256" key="5">
    <source>
        <dbReference type="ARBA" id="ARBA00022763"/>
    </source>
</evidence>
<dbReference type="InterPro" id="IPR006935">
    <property type="entry name" value="Helicase/UvrB_N"/>
</dbReference>
<dbReference type="HAMAP" id="MF_00204">
    <property type="entry name" value="UvrB"/>
    <property type="match status" value="1"/>
</dbReference>
<organism evidence="18 19">
    <name type="scientific">Candidatus Ryanbacteria bacterium RIFCSPHIGHO2_01_FULL_45_22</name>
    <dbReference type="NCBI Taxonomy" id="1802114"/>
    <lineage>
        <taxon>Bacteria</taxon>
        <taxon>Candidatus Ryaniibacteriota</taxon>
    </lineage>
</organism>
<dbReference type="Pfam" id="PF02151">
    <property type="entry name" value="UVR"/>
    <property type="match status" value="1"/>
</dbReference>
<dbReference type="InterPro" id="IPR014001">
    <property type="entry name" value="Helicase_ATP-bd"/>
</dbReference>
<comment type="domain">
    <text evidence="12">The beta-hairpin motif is involved in DNA binding.</text>
</comment>
<feature type="domain" description="Helicase C-terminal" evidence="17">
    <location>
        <begin position="416"/>
        <end position="578"/>
    </location>
</feature>
<dbReference type="GO" id="GO:0009381">
    <property type="term" value="F:excinuclease ABC activity"/>
    <property type="evidence" value="ECO:0007669"/>
    <property type="project" value="UniProtKB-UniRule"/>
</dbReference>
<reference evidence="18 19" key="1">
    <citation type="journal article" date="2016" name="Nat. Commun.">
        <title>Thousands of microbial genomes shed light on interconnected biogeochemical processes in an aquifer system.</title>
        <authorList>
            <person name="Anantharaman K."/>
            <person name="Brown C.T."/>
            <person name="Hug L.A."/>
            <person name="Sharon I."/>
            <person name="Castelle C.J."/>
            <person name="Probst A.J."/>
            <person name="Thomas B.C."/>
            <person name="Singh A."/>
            <person name="Wilkins M.J."/>
            <person name="Karaoz U."/>
            <person name="Brodie E.L."/>
            <person name="Williams K.H."/>
            <person name="Hubbard S.S."/>
            <person name="Banfield J.F."/>
        </authorList>
    </citation>
    <scope>NUCLEOTIDE SEQUENCE [LARGE SCALE GENOMIC DNA]</scope>
</reference>
<evidence type="ECO:0000259" key="17">
    <source>
        <dbReference type="PROSITE" id="PS51194"/>
    </source>
</evidence>
<dbReference type="NCBIfam" id="TIGR00631">
    <property type="entry name" value="uvrb"/>
    <property type="match status" value="1"/>
</dbReference>
<keyword evidence="5 12" id="KW-0227">DNA damage</keyword>
<dbReference type="PANTHER" id="PTHR24029">
    <property type="entry name" value="UVRABC SYSTEM PROTEIN B"/>
    <property type="match status" value="1"/>
</dbReference>
<feature type="domain" description="Helicase ATP-binding" evidence="16">
    <location>
        <begin position="24"/>
        <end position="156"/>
    </location>
</feature>
<dbReference type="InterPro" id="IPR004807">
    <property type="entry name" value="UvrB"/>
</dbReference>
<dbReference type="GO" id="GO:0005737">
    <property type="term" value="C:cytoplasm"/>
    <property type="evidence" value="ECO:0007669"/>
    <property type="project" value="UniProtKB-SubCell"/>
</dbReference>
<dbReference type="InterPro" id="IPR036876">
    <property type="entry name" value="UVR_dom_sf"/>
</dbReference>
<feature type="short sequence motif" description="Beta-hairpin" evidence="12">
    <location>
        <begin position="90"/>
        <end position="113"/>
    </location>
</feature>
<feature type="coiled-coil region" evidence="14">
    <location>
        <begin position="595"/>
        <end position="636"/>
    </location>
</feature>
<dbReference type="Proteomes" id="UP000177480">
    <property type="component" value="Unassembled WGS sequence"/>
</dbReference>
<dbReference type="NCBIfam" id="NF003673">
    <property type="entry name" value="PRK05298.1"/>
    <property type="match status" value="1"/>
</dbReference>
<dbReference type="AlphaFoldDB" id="A0A1G2G1Z1"/>
<dbReference type="Gene3D" id="3.40.50.300">
    <property type="entry name" value="P-loop containing nucleotide triphosphate hydrolases"/>
    <property type="match status" value="3"/>
</dbReference>
<evidence type="ECO:0000256" key="2">
    <source>
        <dbReference type="ARBA" id="ARBA00008533"/>
    </source>
</evidence>
<keyword evidence="14" id="KW-0175">Coiled coil</keyword>
<proteinExistence type="inferred from homology"/>
<dbReference type="InterPro" id="IPR001650">
    <property type="entry name" value="Helicase_C-like"/>
</dbReference>
<evidence type="ECO:0000256" key="12">
    <source>
        <dbReference type="HAMAP-Rule" id="MF_00204"/>
    </source>
</evidence>
<evidence type="ECO:0000259" key="15">
    <source>
        <dbReference type="PROSITE" id="PS50151"/>
    </source>
</evidence>
<dbReference type="SMART" id="SM00487">
    <property type="entry name" value="DEXDc"/>
    <property type="match status" value="1"/>
</dbReference>
<dbReference type="PROSITE" id="PS51192">
    <property type="entry name" value="HELICASE_ATP_BIND_1"/>
    <property type="match status" value="1"/>
</dbReference>
<dbReference type="PANTHER" id="PTHR24029:SF0">
    <property type="entry name" value="UVRABC SYSTEM PROTEIN B"/>
    <property type="match status" value="1"/>
</dbReference>
<dbReference type="PROSITE" id="PS50151">
    <property type="entry name" value="UVR"/>
    <property type="match status" value="1"/>
</dbReference>
<dbReference type="GO" id="GO:0006289">
    <property type="term" value="P:nucleotide-excision repair"/>
    <property type="evidence" value="ECO:0007669"/>
    <property type="project" value="UniProtKB-UniRule"/>
</dbReference>
<evidence type="ECO:0000313" key="19">
    <source>
        <dbReference type="Proteomes" id="UP000177480"/>
    </source>
</evidence>
<comment type="function">
    <text evidence="12">The UvrABC repair system catalyzes the recognition and processing of DNA lesions. A damage recognition complex composed of 2 UvrA and 2 UvrB subunits scans DNA for abnormalities. Upon binding of the UvrA(2)B(2) complex to a putative damaged site, the DNA wraps around one UvrB monomer. DNA wrap is dependent on ATP binding by UvrB and probably causes local melting of the DNA helix, facilitating insertion of UvrB beta-hairpin between the DNA strands. Then UvrB probes one DNA strand for the presence of a lesion. If a lesion is found the UvrA subunits dissociate and the UvrB-DNA preincision complex is formed. This complex is subsequently bound by UvrC and the second UvrB is released. If no lesion is found, the DNA wraps around the other UvrB subunit that will check the other stand for damage.</text>
</comment>
<name>A0A1G2G1Z1_9BACT</name>
<sequence length="646" mass="73552">MSFTLKSQYKPTGDQPRAIEEISARVKEGVPEQTLIGVTGSGKTFTMANVIERVQKPTLIISHNKTLAAQLYQEFKEFFPENAVHYFVSYYDYYQPEAYLPQTDTYIEKDAKINEFIDRLRHASTQSLLTRPDTIIVASVSCIYGIGDPAEYGGMSISICAGQKIKQNDFLKTLAALQYERNDIEPKTGTFSIKGDVIEIISPSGIETTRVEFFGNEIERINKDEQKIQLFPAKHFVMPHEKIENALIHIEQELTAHGESLQKRGKILEAERLRERTRFDLEMLRTTGYCSGIENYSRHLSGRRAGDPPSTLLNYFPSDFLAFIDESHMTLPQIRGMYHGDRARKETLIEHGFRLPSALDNRPLMFEEFETRVPQVIYVSATPGQFEISSGPASEQLVRPTGLLDPDIEIRPTKNQIHDVAEEIKKRAAKGERTLVTTITKRLAEDIAEYFAGEGIRAEYIHSEVKTLERTDILQKLRKGEFDALVGINLLREGLDIPEVSLVAILDADKEGFLRNAITLIQTMGRAARHLHGHVILYADSITKSMREAIETTERRRKIQETYNKEHGIVPSPIKKEIRSWFASESEDKKSGAFERRLEEKVREHAEDKRSLAELKKELEAEMLSAAAKLDFEKAATLRDMIEKLN</sequence>
<comment type="caution">
    <text evidence="18">The sequence shown here is derived from an EMBL/GenBank/DDBJ whole genome shotgun (WGS) entry which is preliminary data.</text>
</comment>
<evidence type="ECO:0000256" key="6">
    <source>
        <dbReference type="ARBA" id="ARBA00022769"/>
    </source>
</evidence>
<evidence type="ECO:0000256" key="3">
    <source>
        <dbReference type="ARBA" id="ARBA00022490"/>
    </source>
</evidence>
<dbReference type="SUPFAM" id="SSF52540">
    <property type="entry name" value="P-loop containing nucleoside triphosphate hydrolases"/>
    <property type="match status" value="2"/>
</dbReference>
<comment type="subcellular location">
    <subcellularLocation>
        <location evidence="1 12 13">Cytoplasm</location>
    </subcellularLocation>
</comment>
<evidence type="ECO:0000256" key="10">
    <source>
        <dbReference type="ARBA" id="ARBA00026033"/>
    </source>
</evidence>
<evidence type="ECO:0000259" key="16">
    <source>
        <dbReference type="PROSITE" id="PS51192"/>
    </source>
</evidence>
<dbReference type="STRING" id="1802114.A2719_04510"/>
<dbReference type="Gene3D" id="4.10.860.10">
    <property type="entry name" value="UVR domain"/>
    <property type="match status" value="1"/>
</dbReference>
<accession>A0A1G2G1Z1</accession>
<dbReference type="Pfam" id="PF17757">
    <property type="entry name" value="UvrB_inter"/>
    <property type="match status" value="1"/>
</dbReference>
<dbReference type="GO" id="GO:0005524">
    <property type="term" value="F:ATP binding"/>
    <property type="evidence" value="ECO:0007669"/>
    <property type="project" value="UniProtKB-UniRule"/>
</dbReference>
<dbReference type="GO" id="GO:0003677">
    <property type="term" value="F:DNA binding"/>
    <property type="evidence" value="ECO:0007669"/>
    <property type="project" value="UniProtKB-UniRule"/>
</dbReference>
<dbReference type="CDD" id="cd17916">
    <property type="entry name" value="DEXHc_UvrB"/>
    <property type="match status" value="1"/>
</dbReference>
<evidence type="ECO:0000256" key="13">
    <source>
        <dbReference type="RuleBase" id="RU003587"/>
    </source>
</evidence>
<feature type="binding site" evidence="12">
    <location>
        <begin position="37"/>
        <end position="44"/>
    </location>
    <ligand>
        <name>ATP</name>
        <dbReference type="ChEBI" id="CHEBI:30616"/>
    </ligand>
</feature>
<evidence type="ECO:0000256" key="8">
    <source>
        <dbReference type="ARBA" id="ARBA00022881"/>
    </source>
</evidence>
<dbReference type="Pfam" id="PF00271">
    <property type="entry name" value="Helicase_C"/>
    <property type="match status" value="1"/>
</dbReference>
<dbReference type="GO" id="GO:0016887">
    <property type="term" value="F:ATP hydrolysis activity"/>
    <property type="evidence" value="ECO:0007669"/>
    <property type="project" value="InterPro"/>
</dbReference>
<dbReference type="InterPro" id="IPR001943">
    <property type="entry name" value="UVR_dom"/>
</dbReference>
<gene>
    <name evidence="12" type="primary">uvrB</name>
    <name evidence="18" type="ORF">A2719_04510</name>
</gene>
<keyword evidence="4 12" id="KW-0547">Nucleotide-binding</keyword>
<keyword evidence="9 12" id="KW-0234">DNA repair</keyword>
<dbReference type="Pfam" id="PF04851">
    <property type="entry name" value="ResIII"/>
    <property type="match status" value="1"/>
</dbReference>
<evidence type="ECO:0000313" key="18">
    <source>
        <dbReference type="EMBL" id="OGZ44299.1"/>
    </source>
</evidence>
<keyword evidence="6 12" id="KW-0228">DNA excision</keyword>
<dbReference type="GO" id="GO:0009432">
    <property type="term" value="P:SOS response"/>
    <property type="evidence" value="ECO:0007669"/>
    <property type="project" value="UniProtKB-UniRule"/>
</dbReference>
<dbReference type="InterPro" id="IPR024759">
    <property type="entry name" value="UvrB_YAD/RRR_dom"/>
</dbReference>
<dbReference type="GO" id="GO:0009380">
    <property type="term" value="C:excinuclease repair complex"/>
    <property type="evidence" value="ECO:0007669"/>
    <property type="project" value="InterPro"/>
</dbReference>
<dbReference type="InterPro" id="IPR027417">
    <property type="entry name" value="P-loop_NTPase"/>
</dbReference>
<comment type="similarity">
    <text evidence="2 12 13">Belongs to the UvrB family.</text>
</comment>
<dbReference type="InterPro" id="IPR041471">
    <property type="entry name" value="UvrB_inter"/>
</dbReference>
<dbReference type="EMBL" id="MHNK01000004">
    <property type="protein sequence ID" value="OGZ44299.1"/>
    <property type="molecule type" value="Genomic_DNA"/>
</dbReference>
<dbReference type="Pfam" id="PF12344">
    <property type="entry name" value="UvrB"/>
    <property type="match status" value="1"/>
</dbReference>
<evidence type="ECO:0000256" key="7">
    <source>
        <dbReference type="ARBA" id="ARBA00022840"/>
    </source>
</evidence>
<protein>
    <recommendedName>
        <fullName evidence="11 12">UvrABC system protein B</fullName>
        <shortName evidence="12">Protein UvrB</shortName>
    </recommendedName>
    <alternativeName>
        <fullName evidence="12">Excinuclease ABC subunit B</fullName>
    </alternativeName>
</protein>
<keyword evidence="12 13" id="KW-0742">SOS response</keyword>
<dbReference type="PROSITE" id="PS51194">
    <property type="entry name" value="HELICASE_CTER"/>
    <property type="match status" value="1"/>
</dbReference>
<dbReference type="CDD" id="cd18790">
    <property type="entry name" value="SF2_C_UvrB"/>
    <property type="match status" value="1"/>
</dbReference>
<keyword evidence="8 12" id="KW-0267">Excision nuclease</keyword>
<evidence type="ECO:0000256" key="9">
    <source>
        <dbReference type="ARBA" id="ARBA00023204"/>
    </source>
</evidence>
<evidence type="ECO:0000256" key="4">
    <source>
        <dbReference type="ARBA" id="ARBA00022741"/>
    </source>
</evidence>
<keyword evidence="7 12" id="KW-0067">ATP-binding</keyword>
<keyword evidence="3 12" id="KW-0963">Cytoplasm</keyword>
<dbReference type="SMART" id="SM00490">
    <property type="entry name" value="HELICc"/>
    <property type="match status" value="1"/>
</dbReference>
<evidence type="ECO:0000256" key="14">
    <source>
        <dbReference type="SAM" id="Coils"/>
    </source>
</evidence>
<dbReference type="SUPFAM" id="SSF46600">
    <property type="entry name" value="C-terminal UvrC-binding domain of UvrB"/>
    <property type="match status" value="1"/>
</dbReference>
<evidence type="ECO:0000256" key="1">
    <source>
        <dbReference type="ARBA" id="ARBA00004496"/>
    </source>
</evidence>